<protein>
    <submittedName>
        <fullName evidence="2">Uncharacterized protein</fullName>
    </submittedName>
</protein>
<accession>A0ABQ0KX90</accession>
<sequence length="312" mass="34478">MQSARPEPASSLAWTTSARNISGGKMTSRQQSPPSRSSRGTGACSASSRCCSCLTGTTLSRQEGCPCVLDAVVDQGHGFQTCYPQAVPYHGLPDVRRVTCIRIKHAVSVHSQYQYRSVQIVFRLYSSIAEALAGFDINAPCDYILYNGNCVFANPRAITAMMRRCNTIDSCTFQNVYRPDIDPSIYQRAIGRITGLGRLLVLEKHTDADARFNFLESQRTLRGQLNRYSRRKPEAGTRATLRPRQALAGSRRTTNDYDVASLHILYRPGWDAQRIDRLVSQTDLGVNCLSSATARLFSGPSKSALRTVARCP</sequence>
<evidence type="ECO:0000313" key="2">
    <source>
        <dbReference type="EMBL" id="GAT43516.1"/>
    </source>
</evidence>
<dbReference type="EMBL" id="DF839112">
    <property type="protein sequence ID" value="GAT43516.1"/>
    <property type="molecule type" value="Genomic_DNA"/>
</dbReference>
<keyword evidence="3" id="KW-1185">Reference proteome</keyword>
<gene>
    <name evidence="2" type="ORF">MCHLO_01192</name>
</gene>
<proteinExistence type="predicted"/>
<organism evidence="2 3">
    <name type="scientific">Mycena chlorophos</name>
    <name type="common">Agaric fungus</name>
    <name type="synonym">Agaricus chlorophos</name>
    <dbReference type="NCBI Taxonomy" id="658473"/>
    <lineage>
        <taxon>Eukaryota</taxon>
        <taxon>Fungi</taxon>
        <taxon>Dikarya</taxon>
        <taxon>Basidiomycota</taxon>
        <taxon>Agaricomycotina</taxon>
        <taxon>Agaricomycetes</taxon>
        <taxon>Agaricomycetidae</taxon>
        <taxon>Agaricales</taxon>
        <taxon>Marasmiineae</taxon>
        <taxon>Mycenaceae</taxon>
        <taxon>Mycena</taxon>
    </lineage>
</organism>
<feature type="region of interest" description="Disordered" evidence="1">
    <location>
        <begin position="1"/>
        <end position="47"/>
    </location>
</feature>
<dbReference type="Proteomes" id="UP000815677">
    <property type="component" value="Unassembled WGS sequence"/>
</dbReference>
<reference evidence="2" key="1">
    <citation type="submission" date="2014-09" db="EMBL/GenBank/DDBJ databases">
        <title>Genome sequence of the luminous mushroom Mycena chlorophos for searching fungal bioluminescence genes.</title>
        <authorList>
            <person name="Tanaka Y."/>
            <person name="Kasuga D."/>
            <person name="Oba Y."/>
            <person name="Hase S."/>
            <person name="Sato K."/>
            <person name="Oba Y."/>
            <person name="Sakakibara Y."/>
        </authorList>
    </citation>
    <scope>NUCLEOTIDE SEQUENCE</scope>
</reference>
<evidence type="ECO:0000256" key="1">
    <source>
        <dbReference type="SAM" id="MobiDB-lite"/>
    </source>
</evidence>
<name>A0ABQ0KX90_MYCCL</name>
<feature type="compositionally biased region" description="Low complexity" evidence="1">
    <location>
        <begin position="28"/>
        <end position="47"/>
    </location>
</feature>
<evidence type="ECO:0000313" key="3">
    <source>
        <dbReference type="Proteomes" id="UP000815677"/>
    </source>
</evidence>